<proteinExistence type="inferred from homology"/>
<evidence type="ECO:0000256" key="8">
    <source>
        <dbReference type="ARBA" id="ARBA00022825"/>
    </source>
</evidence>
<name>A0A8J3B7M8_9ACTN</name>
<keyword evidence="8" id="KW-0720">Serine protease</keyword>
<dbReference type="GO" id="GO:0008236">
    <property type="term" value="F:serine-type peptidase activity"/>
    <property type="evidence" value="ECO:0007669"/>
    <property type="project" value="UniProtKB-KW"/>
</dbReference>
<protein>
    <recommendedName>
        <fullName evidence="5">Cyanophycinase</fullName>
        <ecNumber evidence="4">3.4.15.6</ecNumber>
    </recommendedName>
</protein>
<comment type="function">
    <text evidence="2">Exopeptidase that catalyzes the hydrolytic cleavage of multi-L-arginyl-poly-L-aspartic acid (cyanophycin; a water-insoluble reserve polymer) into aspartate-arginine dipeptides.</text>
</comment>
<reference evidence="10" key="1">
    <citation type="journal article" date="2014" name="Int. J. Syst. Evol. Microbiol.">
        <title>Complete genome sequence of Corynebacterium casei LMG S-19264T (=DSM 44701T), isolated from a smear-ripened cheese.</title>
        <authorList>
            <consortium name="US DOE Joint Genome Institute (JGI-PGF)"/>
            <person name="Walter F."/>
            <person name="Albersmeier A."/>
            <person name="Kalinowski J."/>
            <person name="Ruckert C."/>
        </authorList>
    </citation>
    <scope>NUCLEOTIDE SEQUENCE</scope>
    <source>
        <strain evidence="10">JCM 3090</strain>
    </source>
</reference>
<dbReference type="EMBL" id="BMQB01000007">
    <property type="protein sequence ID" value="GGK01609.1"/>
    <property type="molecule type" value="Genomic_DNA"/>
</dbReference>
<feature type="active site" description="Charge relay system" evidence="9">
    <location>
        <position position="209"/>
    </location>
</feature>
<comment type="catalytic activity">
    <reaction evidence="1">
        <text>[L-4-(L-arginin-2-N-yl)aspartate](n) + H2O = [L-4-(L-arginin-2-N-yl)aspartate](n-1) + L-4-(L-arginin-2-N-yl)aspartate</text>
        <dbReference type="Rhea" id="RHEA:12845"/>
        <dbReference type="Rhea" id="RHEA-COMP:13728"/>
        <dbReference type="Rhea" id="RHEA-COMP:13734"/>
        <dbReference type="ChEBI" id="CHEBI:15377"/>
        <dbReference type="ChEBI" id="CHEBI:137986"/>
        <dbReference type="ChEBI" id="CHEBI:137991"/>
        <dbReference type="EC" id="3.4.15.6"/>
    </reaction>
</comment>
<feature type="active site" description="Charge relay system" evidence="9">
    <location>
        <position position="141"/>
    </location>
</feature>
<dbReference type="GO" id="GO:0008241">
    <property type="term" value="F:peptidyl-dipeptidase activity"/>
    <property type="evidence" value="ECO:0007669"/>
    <property type="project" value="UniProtKB-EC"/>
</dbReference>
<dbReference type="SUPFAM" id="SSF52317">
    <property type="entry name" value="Class I glutamine amidotransferase-like"/>
    <property type="match status" value="1"/>
</dbReference>
<evidence type="ECO:0000256" key="4">
    <source>
        <dbReference type="ARBA" id="ARBA00013115"/>
    </source>
</evidence>
<dbReference type="EC" id="3.4.15.6" evidence="4"/>
<dbReference type="Pfam" id="PF03575">
    <property type="entry name" value="Peptidase_S51"/>
    <property type="match status" value="1"/>
</dbReference>
<dbReference type="Gene3D" id="3.40.50.880">
    <property type="match status" value="1"/>
</dbReference>
<dbReference type="PANTHER" id="PTHR36175">
    <property type="entry name" value="CYANOPHYCINASE"/>
    <property type="match status" value="1"/>
</dbReference>
<dbReference type="NCBIfam" id="TIGR02069">
    <property type="entry name" value="cyanophycinase"/>
    <property type="match status" value="1"/>
</dbReference>
<dbReference type="Proteomes" id="UP000649739">
    <property type="component" value="Unassembled WGS sequence"/>
</dbReference>
<dbReference type="AlphaFoldDB" id="A0A8J3B7M8"/>
<evidence type="ECO:0000256" key="9">
    <source>
        <dbReference type="PIRSR" id="PIRSR032067-1"/>
    </source>
</evidence>
<accession>A0A8J3B7M8</accession>
<comment type="similarity">
    <text evidence="3">Belongs to the peptidase S51 family.</text>
</comment>
<dbReference type="GO" id="GO:0006508">
    <property type="term" value="P:proteolysis"/>
    <property type="evidence" value="ECO:0007669"/>
    <property type="project" value="UniProtKB-KW"/>
</dbReference>
<dbReference type="InterPro" id="IPR029062">
    <property type="entry name" value="Class_I_gatase-like"/>
</dbReference>
<keyword evidence="11" id="KW-1185">Reference proteome</keyword>
<feature type="active site" description="Charge relay system" evidence="9">
    <location>
        <position position="182"/>
    </location>
</feature>
<evidence type="ECO:0000256" key="7">
    <source>
        <dbReference type="ARBA" id="ARBA00022801"/>
    </source>
</evidence>
<evidence type="ECO:0000313" key="11">
    <source>
        <dbReference type="Proteomes" id="UP000649739"/>
    </source>
</evidence>
<evidence type="ECO:0000256" key="1">
    <source>
        <dbReference type="ARBA" id="ARBA00001092"/>
    </source>
</evidence>
<evidence type="ECO:0000256" key="5">
    <source>
        <dbReference type="ARBA" id="ARBA00015719"/>
    </source>
</evidence>
<gene>
    <name evidence="10" type="ORF">GCM10010123_34340</name>
</gene>
<comment type="caution">
    <text evidence="10">The sequence shown here is derived from an EMBL/GenBank/DDBJ whole genome shotgun (WGS) entry which is preliminary data.</text>
</comment>
<dbReference type="PANTHER" id="PTHR36175:SF1">
    <property type="entry name" value="CYANOPHYCINASE"/>
    <property type="match status" value="1"/>
</dbReference>
<dbReference type="CDD" id="cd03145">
    <property type="entry name" value="GAT1_cyanophycinase"/>
    <property type="match status" value="1"/>
</dbReference>
<evidence type="ECO:0000256" key="2">
    <source>
        <dbReference type="ARBA" id="ARBA00002039"/>
    </source>
</evidence>
<evidence type="ECO:0000313" key="10">
    <source>
        <dbReference type="EMBL" id="GGK01609.1"/>
    </source>
</evidence>
<organism evidence="10 11">
    <name type="scientific">Pilimelia anulata</name>
    <dbReference type="NCBI Taxonomy" id="53371"/>
    <lineage>
        <taxon>Bacteria</taxon>
        <taxon>Bacillati</taxon>
        <taxon>Actinomycetota</taxon>
        <taxon>Actinomycetes</taxon>
        <taxon>Micromonosporales</taxon>
        <taxon>Micromonosporaceae</taxon>
        <taxon>Pilimelia</taxon>
    </lineage>
</organism>
<reference evidence="10" key="2">
    <citation type="submission" date="2020-09" db="EMBL/GenBank/DDBJ databases">
        <authorList>
            <person name="Sun Q."/>
            <person name="Ohkuma M."/>
        </authorList>
    </citation>
    <scope>NUCLEOTIDE SEQUENCE</scope>
    <source>
        <strain evidence="10">JCM 3090</strain>
    </source>
</reference>
<evidence type="ECO:0000256" key="3">
    <source>
        <dbReference type="ARBA" id="ARBA00006534"/>
    </source>
</evidence>
<dbReference type="PIRSF" id="PIRSF032067">
    <property type="entry name" value="Cyanophycinase"/>
    <property type="match status" value="1"/>
</dbReference>
<evidence type="ECO:0000256" key="6">
    <source>
        <dbReference type="ARBA" id="ARBA00022670"/>
    </source>
</evidence>
<keyword evidence="7" id="KW-0378">Hydrolase</keyword>
<dbReference type="RefSeq" id="WP_189171170.1">
    <property type="nucleotide sequence ID" value="NZ_BMQB01000007.1"/>
</dbReference>
<dbReference type="InterPro" id="IPR005320">
    <property type="entry name" value="Peptidase_S51"/>
</dbReference>
<keyword evidence="6" id="KW-0645">Protease</keyword>
<sequence>MAEGGPEPAASGTRGQLVIIGGAERRDDALDGILARFVALAGGPAADLAVVATASAEPKVLEDEYVDAFTRLGAGRAHAVPIRSRADANSAAVVDALQCCTGVFFTGGDQRKIISTIGGSEVDSLLHRRVDAGGVVLAGTSAGAAMMSGTMVRGGRLNSVSTEAVQTGPGLEFLPGVLIDMHFAERGRLNRLLSAIALYPHELGLGIDEDTAIVVDGCCFDVIGSGAVTVIDAGHATMIRTPADDEGLIALSGVGLHVLPAGHRFDLTARAPVPLAAPANTQDWGTSA</sequence>
<dbReference type="InterPro" id="IPR011811">
    <property type="entry name" value="Peptidase_S51_cyanophycinase"/>
</dbReference>